<dbReference type="PANTHER" id="PTHR11654">
    <property type="entry name" value="OLIGOPEPTIDE TRANSPORTER-RELATED"/>
    <property type="match status" value="1"/>
</dbReference>
<dbReference type="Pfam" id="PF00854">
    <property type="entry name" value="PTR2"/>
    <property type="match status" value="2"/>
</dbReference>
<proteinExistence type="inferred from homology"/>
<keyword evidence="4 6" id="KW-1133">Transmembrane helix</keyword>
<feature type="transmembrane region" description="Helical" evidence="6">
    <location>
        <begin position="627"/>
        <end position="648"/>
    </location>
</feature>
<dbReference type="GO" id="GO:0022857">
    <property type="term" value="F:transmembrane transporter activity"/>
    <property type="evidence" value="ECO:0007669"/>
    <property type="project" value="InterPro"/>
</dbReference>
<protein>
    <submittedName>
        <fullName evidence="7">Dipeptide and tripeptide permease A</fullName>
    </submittedName>
</protein>
<gene>
    <name evidence="7" type="primary">dtpA</name>
    <name evidence="7" type="ORF">KOR42_51820</name>
</gene>
<organism evidence="7 8">
    <name type="scientific">Thalassoglobus neptunius</name>
    <dbReference type="NCBI Taxonomy" id="1938619"/>
    <lineage>
        <taxon>Bacteria</taxon>
        <taxon>Pseudomonadati</taxon>
        <taxon>Planctomycetota</taxon>
        <taxon>Planctomycetia</taxon>
        <taxon>Planctomycetales</taxon>
        <taxon>Planctomycetaceae</taxon>
        <taxon>Thalassoglobus</taxon>
    </lineage>
</organism>
<accession>A0A5C5VJQ2</accession>
<dbReference type="CDD" id="cd17347">
    <property type="entry name" value="MFS_SLC15A1_2_like"/>
    <property type="match status" value="1"/>
</dbReference>
<dbReference type="RefSeq" id="WP_146512455.1">
    <property type="nucleotide sequence ID" value="NZ_SIHI01000070.1"/>
</dbReference>
<evidence type="ECO:0000313" key="8">
    <source>
        <dbReference type="Proteomes" id="UP000317243"/>
    </source>
</evidence>
<dbReference type="AlphaFoldDB" id="A0A5C5VJQ2"/>
<evidence type="ECO:0000256" key="4">
    <source>
        <dbReference type="ARBA" id="ARBA00022989"/>
    </source>
</evidence>
<evidence type="ECO:0000256" key="5">
    <source>
        <dbReference type="ARBA" id="ARBA00023136"/>
    </source>
</evidence>
<evidence type="ECO:0000256" key="6">
    <source>
        <dbReference type="SAM" id="Phobius"/>
    </source>
</evidence>
<dbReference type="Gene3D" id="1.20.1250.20">
    <property type="entry name" value="MFS general substrate transporter like domains"/>
    <property type="match status" value="2"/>
</dbReference>
<keyword evidence="8" id="KW-1185">Reference proteome</keyword>
<feature type="transmembrane region" description="Helical" evidence="6">
    <location>
        <begin position="190"/>
        <end position="212"/>
    </location>
</feature>
<comment type="similarity">
    <text evidence="2">Belongs to the major facilitator superfamily. Proton-dependent oligopeptide transporter (POT/PTR) (TC 2.A.17) family.</text>
</comment>
<feature type="transmembrane region" description="Helical" evidence="6">
    <location>
        <begin position="346"/>
        <end position="370"/>
    </location>
</feature>
<dbReference type="OrthoDB" id="9772725at2"/>
<name>A0A5C5VJQ2_9PLAN</name>
<dbReference type="InterPro" id="IPR036259">
    <property type="entry name" value="MFS_trans_sf"/>
</dbReference>
<keyword evidence="3 6" id="KW-0812">Transmembrane</keyword>
<feature type="transmembrane region" description="Helical" evidence="6">
    <location>
        <begin position="163"/>
        <end position="184"/>
    </location>
</feature>
<feature type="transmembrane region" description="Helical" evidence="6">
    <location>
        <begin position="284"/>
        <end position="305"/>
    </location>
</feature>
<keyword evidence="5 6" id="KW-0472">Membrane</keyword>
<evidence type="ECO:0000256" key="1">
    <source>
        <dbReference type="ARBA" id="ARBA00004141"/>
    </source>
</evidence>
<feature type="transmembrane region" description="Helical" evidence="6">
    <location>
        <begin position="31"/>
        <end position="48"/>
    </location>
</feature>
<feature type="transmembrane region" description="Helical" evidence="6">
    <location>
        <begin position="122"/>
        <end position="142"/>
    </location>
</feature>
<evidence type="ECO:0000256" key="2">
    <source>
        <dbReference type="ARBA" id="ARBA00005982"/>
    </source>
</evidence>
<dbReference type="GO" id="GO:0016020">
    <property type="term" value="C:membrane"/>
    <property type="evidence" value="ECO:0007669"/>
    <property type="project" value="UniProtKB-SubCell"/>
</dbReference>
<feature type="transmembrane region" description="Helical" evidence="6">
    <location>
        <begin position="382"/>
        <end position="401"/>
    </location>
</feature>
<dbReference type="Proteomes" id="UP000317243">
    <property type="component" value="Unassembled WGS sequence"/>
</dbReference>
<reference evidence="7 8" key="1">
    <citation type="submission" date="2019-02" db="EMBL/GenBank/DDBJ databases">
        <title>Deep-cultivation of Planctomycetes and their phenomic and genomic characterization uncovers novel biology.</title>
        <authorList>
            <person name="Wiegand S."/>
            <person name="Jogler M."/>
            <person name="Boedeker C."/>
            <person name="Pinto D."/>
            <person name="Vollmers J."/>
            <person name="Rivas-Marin E."/>
            <person name="Kohn T."/>
            <person name="Peeters S.H."/>
            <person name="Heuer A."/>
            <person name="Rast P."/>
            <person name="Oberbeckmann S."/>
            <person name="Bunk B."/>
            <person name="Jeske O."/>
            <person name="Meyerdierks A."/>
            <person name="Storesund J.E."/>
            <person name="Kallscheuer N."/>
            <person name="Luecker S."/>
            <person name="Lage O.M."/>
            <person name="Pohl T."/>
            <person name="Merkel B.J."/>
            <person name="Hornburger P."/>
            <person name="Mueller R.-W."/>
            <person name="Bruemmer F."/>
            <person name="Labrenz M."/>
            <person name="Spormann A.M."/>
            <person name="Op Den Camp H."/>
            <person name="Overmann J."/>
            <person name="Amann R."/>
            <person name="Jetten M.S.M."/>
            <person name="Mascher T."/>
            <person name="Medema M.H."/>
            <person name="Devos D.P."/>
            <person name="Kaster A.-K."/>
            <person name="Ovreas L."/>
            <person name="Rohde M."/>
            <person name="Galperin M.Y."/>
            <person name="Jogler C."/>
        </authorList>
    </citation>
    <scope>NUCLEOTIDE SEQUENCE [LARGE SCALE GENOMIC DNA]</scope>
    <source>
        <strain evidence="7 8">KOR42</strain>
    </source>
</reference>
<comment type="caution">
    <text evidence="7">The sequence shown here is derived from an EMBL/GenBank/DDBJ whole genome shotgun (WGS) entry which is preliminary data.</text>
</comment>
<feature type="transmembrane region" description="Helical" evidence="6">
    <location>
        <begin position="233"/>
        <end position="254"/>
    </location>
</feature>
<dbReference type="EMBL" id="SIHI01000070">
    <property type="protein sequence ID" value="TWT38301.1"/>
    <property type="molecule type" value="Genomic_DNA"/>
</dbReference>
<dbReference type="SUPFAM" id="SSF103473">
    <property type="entry name" value="MFS general substrate transporter"/>
    <property type="match status" value="1"/>
</dbReference>
<evidence type="ECO:0000256" key="3">
    <source>
        <dbReference type="ARBA" id="ARBA00022692"/>
    </source>
</evidence>
<comment type="subcellular location">
    <subcellularLocation>
        <location evidence="1">Membrane</location>
        <topology evidence="1">Multi-pass membrane protein</topology>
    </subcellularLocation>
</comment>
<feature type="transmembrane region" description="Helical" evidence="6">
    <location>
        <begin position="68"/>
        <end position="88"/>
    </location>
</feature>
<feature type="transmembrane region" description="Helical" evidence="6">
    <location>
        <begin position="95"/>
        <end position="116"/>
    </location>
</feature>
<dbReference type="InterPro" id="IPR000109">
    <property type="entry name" value="POT_fam"/>
</dbReference>
<feature type="transmembrane region" description="Helical" evidence="6">
    <location>
        <begin position="317"/>
        <end position="334"/>
    </location>
</feature>
<sequence>MAEQYITVPPETDKMPPGIPYIVGNEAAERFSYYGMRAILVVFLVQYLHLMSDQIFPSMSNAEATARYHTFSTAVYFAPIFGALLSDFLTGKYPLIIWVSVIYCLGHLSLAFIGSPGMSPTAYLYLGLALIAVGSGGIKPCVSAHVGDQFGKSNQHLMSKVYQWFYFSINLGSTVSTILTPWLLKWYGPHVAFGIPGVLMGIATLMFWLGRYKFVHIPPARSELINDLVRRGGWMTLIKISAVFIFASVFWALFDQTSSSWVLQAENMNRNIFGYTILTSQIQVVNPILVMLLIPLFQFVIYPAIDKVFPLSHLRKFSIGLFVTVSAFAVSALIEQWIVSGGYPSILWQVLAYVLITSGEIMVSITGLEFSYAQAPKSMKSIVMAVWLFFIAFGNFVTAYLNHFIQVPSINMVIAESKEFEHEGSEKTIHDIWKTRSEPIPTEAVDVPEGTERVLRVAGEDQEFDTGDDILLFFGEYESYLGIQTSEDASLEAAKEVIDQSFAENGETLPVTEEGQKLISGMTDIHGEQLAYKQLTRNRYQISSAGYDQKFQTPWDVTLDAVVSRATNNPESDQDVPYTWIERRLIELRGEEGREEVEAARGNIQETEISSSITVGGAVTLEGPAYYWFWTGLMLATAVVFVPVAYLYKATEYVEEDEDPNLSSEALEEGSAQ</sequence>
<evidence type="ECO:0000313" key="7">
    <source>
        <dbReference type="EMBL" id="TWT38301.1"/>
    </source>
</evidence>